<dbReference type="KEGG" id="rgr:FZ934_22025"/>
<evidence type="ECO:0000313" key="3">
    <source>
        <dbReference type="Proteomes" id="UP000326881"/>
    </source>
</evidence>
<sequence length="62" mass="6736">MSTHDHNPLLGLYGTPRSVIHSRVSSRSSKTVTPVSEQEDPGKMGSSIVSLNCLKDQKPTSR</sequence>
<organism evidence="2 3">
    <name type="scientific">Rhizobium grahamii</name>
    <dbReference type="NCBI Taxonomy" id="1120045"/>
    <lineage>
        <taxon>Bacteria</taxon>
        <taxon>Pseudomonadati</taxon>
        <taxon>Pseudomonadota</taxon>
        <taxon>Alphaproteobacteria</taxon>
        <taxon>Hyphomicrobiales</taxon>
        <taxon>Rhizobiaceae</taxon>
        <taxon>Rhizobium/Agrobacterium group</taxon>
        <taxon>Rhizobium</taxon>
    </lineage>
</organism>
<name>A0A5Q0CAV4_9HYPH</name>
<reference evidence="2 3" key="1">
    <citation type="submission" date="2019-08" db="EMBL/GenBank/DDBJ databases">
        <title>Prosopis cineraria nodule microbiome.</title>
        <authorList>
            <person name="Ali R."/>
            <person name="Chaluvadi S.R."/>
            <person name="Wang X."/>
        </authorList>
    </citation>
    <scope>NUCLEOTIDE SEQUENCE [LARGE SCALE GENOMIC DNA]</scope>
    <source>
        <strain evidence="2 3">BG7</strain>
        <plasmid evidence="2 3">unnamed</plasmid>
    </source>
</reference>
<keyword evidence="3" id="KW-1185">Reference proteome</keyword>
<keyword evidence="2" id="KW-0614">Plasmid</keyword>
<proteinExistence type="predicted"/>
<dbReference type="Proteomes" id="UP000326881">
    <property type="component" value="Plasmid unnamed"/>
</dbReference>
<feature type="region of interest" description="Disordered" evidence="1">
    <location>
        <begin position="22"/>
        <end position="48"/>
    </location>
</feature>
<evidence type="ECO:0000313" key="2">
    <source>
        <dbReference type="EMBL" id="QFY63006.1"/>
    </source>
</evidence>
<evidence type="ECO:0000256" key="1">
    <source>
        <dbReference type="SAM" id="MobiDB-lite"/>
    </source>
</evidence>
<feature type="compositionally biased region" description="Low complexity" evidence="1">
    <location>
        <begin position="22"/>
        <end position="36"/>
    </location>
</feature>
<dbReference type="RefSeq" id="WP_065693224.1">
    <property type="nucleotide sequence ID" value="NZ_CP043499.1"/>
</dbReference>
<protein>
    <submittedName>
        <fullName evidence="2">Uncharacterized protein</fullName>
    </submittedName>
</protein>
<gene>
    <name evidence="2" type="ORF">FZ934_22025</name>
</gene>
<dbReference type="EMBL" id="CP043499">
    <property type="protein sequence ID" value="QFY63006.1"/>
    <property type="molecule type" value="Genomic_DNA"/>
</dbReference>
<dbReference type="AlphaFoldDB" id="A0A5Q0CAV4"/>
<accession>A0A5Q0CAV4</accession>
<geneLocation type="plasmid" evidence="2 3">
    <name>unnamed</name>
</geneLocation>